<dbReference type="EMBL" id="CALOZG010000004">
    <property type="protein sequence ID" value="CAH4023697.1"/>
    <property type="molecule type" value="Genomic_DNA"/>
</dbReference>
<dbReference type="Pfam" id="PF00106">
    <property type="entry name" value="adh_short"/>
    <property type="match status" value="1"/>
</dbReference>
<dbReference type="Gene3D" id="3.40.50.720">
    <property type="entry name" value="NAD(P)-binding Rossmann-like Domain"/>
    <property type="match status" value="1"/>
</dbReference>
<name>A0A9P0X9Y8_PIEBR</name>
<dbReference type="PROSITE" id="PS50056">
    <property type="entry name" value="TYR_PHOSPHATASE_2"/>
    <property type="match status" value="1"/>
</dbReference>
<dbReference type="InterPro" id="IPR036291">
    <property type="entry name" value="NAD(P)-bd_dom_sf"/>
</dbReference>
<gene>
    <name evidence="3" type="ORF">PIBRA_LOCUS4295</name>
</gene>
<keyword evidence="1" id="KW-0560">Oxidoreductase</keyword>
<dbReference type="SUPFAM" id="SSF52799">
    <property type="entry name" value="(Phosphotyrosine protein) phosphatases II"/>
    <property type="match status" value="1"/>
</dbReference>
<organism evidence="3 4">
    <name type="scientific">Pieris brassicae</name>
    <name type="common">White butterfly</name>
    <name type="synonym">Large white butterfly</name>
    <dbReference type="NCBI Taxonomy" id="7116"/>
    <lineage>
        <taxon>Eukaryota</taxon>
        <taxon>Metazoa</taxon>
        <taxon>Ecdysozoa</taxon>
        <taxon>Arthropoda</taxon>
        <taxon>Hexapoda</taxon>
        <taxon>Insecta</taxon>
        <taxon>Pterygota</taxon>
        <taxon>Neoptera</taxon>
        <taxon>Endopterygota</taxon>
        <taxon>Lepidoptera</taxon>
        <taxon>Glossata</taxon>
        <taxon>Ditrysia</taxon>
        <taxon>Papilionoidea</taxon>
        <taxon>Pieridae</taxon>
        <taxon>Pierinae</taxon>
        <taxon>Pieris</taxon>
    </lineage>
</organism>
<dbReference type="Gene3D" id="3.90.190.10">
    <property type="entry name" value="Protein tyrosine phosphatase superfamily"/>
    <property type="match status" value="1"/>
</dbReference>
<dbReference type="PANTHER" id="PTHR43157:SF31">
    <property type="entry name" value="PHOSPHATIDYLINOSITOL-GLYCAN BIOSYNTHESIS CLASS F PROTEIN"/>
    <property type="match status" value="1"/>
</dbReference>
<accession>A0A9P0X9Y8</accession>
<evidence type="ECO:0000259" key="2">
    <source>
        <dbReference type="PROSITE" id="PS50056"/>
    </source>
</evidence>
<dbReference type="InterPro" id="IPR002347">
    <property type="entry name" value="SDR_fam"/>
</dbReference>
<evidence type="ECO:0000313" key="3">
    <source>
        <dbReference type="EMBL" id="CAH4023697.1"/>
    </source>
</evidence>
<dbReference type="PRINTS" id="PR00081">
    <property type="entry name" value="GDHRDH"/>
</dbReference>
<evidence type="ECO:0000256" key="1">
    <source>
        <dbReference type="ARBA" id="ARBA00023002"/>
    </source>
</evidence>
<reference evidence="3" key="1">
    <citation type="submission" date="2022-05" db="EMBL/GenBank/DDBJ databases">
        <authorList>
            <person name="Okamura Y."/>
        </authorList>
    </citation>
    <scope>NUCLEOTIDE SEQUENCE</scope>
</reference>
<sequence length="595" mass="67767">MCNCKTRLEGKTVLVTGGNSGIGFETAKNLAQRGARVIIADVMNAEKSVEEIIRFTGNSKVEYRYLNLANFKSVKAFAEDINITIDHLDILVNNAGCLMDNKVSEDGINMIMQVNYLGPYLLTKLILPKLIPTQSRIVNVSSGMYFCGELDLQDLAGLKPKNFFKSYINSKLCTVLWTKALAKTLPTNVSVFCLHPGMVATNIVGFIKGPIGLGRTGVLIACYLVYSLRIRANDAIRLVRKKRPKSIQTSGQILCVQQFEHYILPQTVVFSSKEPLMLTKDPKTCEFTLRQYLYRQRATLHGLDERVFRELPKIVFCICERLLKLCGCQDSGGLDYRVRNRAFYRMFLSYKLKLGKPPDLTTPEENINGDKPPAFPMIEWRDPVEEDVERNLESVSRYTSSNNIPAVQVYEAFLIDHENLPQEKQKYIKQLRVEINQRREAMSKIDEEEDPTILSVLLFEWLEGLKQPVLDKEDLSNIVCRSTNVGSCIMALQMEDMILVEYLLRFVVRLRPLVAHKKVDILKRLLASLTHQTTNINGKLLPNKCFPRLRDGTGSHIINFMLRMIVVIQQDIAKPSREESDVVIAPRRLKIKAWT</sequence>
<dbReference type="AlphaFoldDB" id="A0A9P0X9Y8"/>
<keyword evidence="4" id="KW-1185">Reference proteome</keyword>
<evidence type="ECO:0000313" key="4">
    <source>
        <dbReference type="Proteomes" id="UP001152562"/>
    </source>
</evidence>
<proteinExistence type="predicted"/>
<dbReference type="InterPro" id="IPR029021">
    <property type="entry name" value="Prot-tyrosine_phosphatase-like"/>
</dbReference>
<dbReference type="InterPro" id="IPR000387">
    <property type="entry name" value="Tyr_Pase_dom"/>
</dbReference>
<dbReference type="GO" id="GO:0016491">
    <property type="term" value="F:oxidoreductase activity"/>
    <property type="evidence" value="ECO:0007669"/>
    <property type="project" value="UniProtKB-KW"/>
</dbReference>
<protein>
    <recommendedName>
        <fullName evidence="2">Tyrosine specific protein phosphatases domain-containing protein</fullName>
    </recommendedName>
</protein>
<dbReference type="PRINTS" id="PR00080">
    <property type="entry name" value="SDRFAMILY"/>
</dbReference>
<dbReference type="Proteomes" id="UP001152562">
    <property type="component" value="Unassembled WGS sequence"/>
</dbReference>
<comment type="caution">
    <text evidence="3">The sequence shown here is derived from an EMBL/GenBank/DDBJ whole genome shotgun (WGS) entry which is preliminary data.</text>
</comment>
<feature type="domain" description="Tyrosine specific protein phosphatases" evidence="2">
    <location>
        <begin position="212"/>
        <end position="254"/>
    </location>
</feature>
<dbReference type="PANTHER" id="PTHR43157">
    <property type="entry name" value="PHOSPHATIDYLINOSITOL-GLYCAN BIOSYNTHESIS CLASS F PROTEIN-RELATED"/>
    <property type="match status" value="1"/>
</dbReference>
<dbReference type="SUPFAM" id="SSF51735">
    <property type="entry name" value="NAD(P)-binding Rossmann-fold domains"/>
    <property type="match status" value="1"/>
</dbReference>